<dbReference type="EMBL" id="EF677773">
    <property type="protein sequence ID" value="ABR17577.1"/>
    <property type="molecule type" value="mRNA"/>
</dbReference>
<accession>B8LPJ7</accession>
<feature type="region of interest" description="Disordered" evidence="5">
    <location>
        <begin position="27"/>
        <end position="58"/>
    </location>
</feature>
<dbReference type="InterPro" id="IPR001878">
    <property type="entry name" value="Znf_CCHC"/>
</dbReference>
<feature type="compositionally biased region" description="Polar residues" evidence="5">
    <location>
        <begin position="69"/>
        <end position="82"/>
    </location>
</feature>
<protein>
    <recommendedName>
        <fullName evidence="9">CCHC-type domain-containing protein</fullName>
    </recommendedName>
</protein>
<keyword evidence="2 4" id="KW-0863">Zinc-finger</keyword>
<evidence type="ECO:0000256" key="3">
    <source>
        <dbReference type="ARBA" id="ARBA00022833"/>
    </source>
</evidence>
<organism evidence="8">
    <name type="scientific">Picea sitchensis</name>
    <name type="common">Sitka spruce</name>
    <name type="synonym">Pinus sitchensis</name>
    <dbReference type="NCBI Taxonomy" id="3332"/>
    <lineage>
        <taxon>Eukaryota</taxon>
        <taxon>Viridiplantae</taxon>
        <taxon>Streptophyta</taxon>
        <taxon>Embryophyta</taxon>
        <taxon>Tracheophyta</taxon>
        <taxon>Spermatophyta</taxon>
        <taxon>Pinopsida</taxon>
        <taxon>Pinidae</taxon>
        <taxon>Conifers I</taxon>
        <taxon>Pinales</taxon>
        <taxon>Pinaceae</taxon>
        <taxon>Picea</taxon>
    </lineage>
</organism>
<feature type="domain" description="CCHC-type" evidence="6">
    <location>
        <begin position="326"/>
        <end position="341"/>
    </location>
</feature>
<evidence type="ECO:0000256" key="5">
    <source>
        <dbReference type="SAM" id="MobiDB-lite"/>
    </source>
</evidence>
<dbReference type="PROSITE" id="PS50158">
    <property type="entry name" value="ZF_CCHC"/>
    <property type="match status" value="3"/>
</dbReference>
<evidence type="ECO:0000259" key="7">
    <source>
        <dbReference type="PROSITE" id="PS51999"/>
    </source>
</evidence>
<name>B8LPJ7_PICSI</name>
<dbReference type="PROSITE" id="PS51999">
    <property type="entry name" value="ZF_GRF"/>
    <property type="match status" value="2"/>
</dbReference>
<feature type="domain" description="GRF-type" evidence="7">
    <location>
        <begin position="211"/>
        <end position="254"/>
    </location>
</feature>
<dbReference type="PANTHER" id="PTHR33680">
    <property type="entry name" value="OS07G0190500 PROTEIN"/>
    <property type="match status" value="1"/>
</dbReference>
<dbReference type="InterPro" id="IPR036875">
    <property type="entry name" value="Znf_CCHC_sf"/>
</dbReference>
<dbReference type="Gene3D" id="4.10.60.10">
    <property type="entry name" value="Zinc finger, CCHC-type"/>
    <property type="match status" value="3"/>
</dbReference>
<feature type="region of interest" description="Disordered" evidence="5">
    <location>
        <begin position="69"/>
        <end position="88"/>
    </location>
</feature>
<dbReference type="OMA" id="QENHWAR"/>
<dbReference type="Pfam" id="PF00098">
    <property type="entry name" value="zf-CCHC"/>
    <property type="match status" value="3"/>
</dbReference>
<dbReference type="Pfam" id="PF06839">
    <property type="entry name" value="Zn_ribbon_GRF"/>
    <property type="match status" value="2"/>
</dbReference>
<feature type="domain" description="CCHC-type" evidence="6">
    <location>
        <begin position="288"/>
        <end position="303"/>
    </location>
</feature>
<evidence type="ECO:0000256" key="2">
    <source>
        <dbReference type="ARBA" id="ARBA00022771"/>
    </source>
</evidence>
<evidence type="ECO:0000256" key="1">
    <source>
        <dbReference type="ARBA" id="ARBA00022723"/>
    </source>
</evidence>
<dbReference type="GO" id="GO:0008270">
    <property type="term" value="F:zinc ion binding"/>
    <property type="evidence" value="ECO:0007669"/>
    <property type="project" value="UniProtKB-KW"/>
</dbReference>
<keyword evidence="3" id="KW-0862">Zinc</keyword>
<evidence type="ECO:0008006" key="9">
    <source>
        <dbReference type="Google" id="ProtNLM"/>
    </source>
</evidence>
<feature type="region of interest" description="Disordered" evidence="5">
    <location>
        <begin position="351"/>
        <end position="374"/>
    </location>
</feature>
<feature type="domain" description="CCHC-type" evidence="6">
    <location>
        <begin position="104"/>
        <end position="117"/>
    </location>
</feature>
<proteinExistence type="evidence at transcript level"/>
<dbReference type="GO" id="GO:0003676">
    <property type="term" value="F:nucleic acid binding"/>
    <property type="evidence" value="ECO:0007669"/>
    <property type="project" value="InterPro"/>
</dbReference>
<keyword evidence="1" id="KW-0479">Metal-binding</keyword>
<evidence type="ECO:0000256" key="4">
    <source>
        <dbReference type="PROSITE-ProRule" id="PRU00047"/>
    </source>
</evidence>
<dbReference type="SMART" id="SM00343">
    <property type="entry name" value="ZnF_C2HC"/>
    <property type="match status" value="3"/>
</dbReference>
<dbReference type="SUPFAM" id="SSF57756">
    <property type="entry name" value="Retrovirus zinc finger-like domains"/>
    <property type="match status" value="2"/>
</dbReference>
<evidence type="ECO:0000313" key="8">
    <source>
        <dbReference type="EMBL" id="ABR17577.1"/>
    </source>
</evidence>
<reference evidence="8" key="1">
    <citation type="submission" date="2007-06" db="EMBL/GenBank/DDBJ databases">
        <title>Full length cDNA sequences from Sitka Spruce (Picea sitchensis).</title>
        <authorList>
            <person name="Ralph S.G."/>
            <person name="Chun H.E."/>
            <person name="Liao N."/>
            <person name="Ali J."/>
            <person name="Reid K."/>
            <person name="Kolosova N."/>
            <person name="Cooper N."/>
            <person name="Cullis C."/>
            <person name="Jancsik S."/>
            <person name="Moore R."/>
            <person name="Mayo M."/>
            <person name="Wagner S."/>
            <person name="Holt R.A."/>
            <person name="Jones S.J.M."/>
            <person name="Marra M.A."/>
            <person name="Ritland C.E."/>
            <person name="Ritland K."/>
            <person name="Bohlmann J."/>
        </authorList>
    </citation>
    <scope>NUCLEOTIDE SEQUENCE</scope>
    <source>
        <tissue evidence="8">Green portion of the leader tissue</tissue>
    </source>
</reference>
<feature type="domain" description="GRF-type" evidence="7">
    <location>
        <begin position="140"/>
        <end position="183"/>
    </location>
</feature>
<sequence>MDDDDLVEDDEFLSLVDAVEADIMKRRKMNDGGSYTSPSNSNPNPNPNPNPVGEEGPYLAALRGSNSHLWQTMNNPKTNTNKRPAETASYGGVGGGGVGVGGVCFKCQQPGHWAKDCVASTYAGPNRGDESGPQAPEKQCPCGGGPCLVLMSSTEKNPGRKFYKCPLREDGGRCNFFEWCDAAQGSSGAYGGQARAFSADISEGSEPSMQCPCGAGLCPVLTAKTERNSGRQFFRCPLKEGEGSCRFFKWCDELNSISNPLPSVAHGFSSNNDNTPSNSGRTRPSLCCYKCGMDGHWAKDCTNSSSGLIGVSGTGQGERSSASNTCFKCGQAGHWAKDCTSQVSNSSYGGREFLNSSFNRRGASRPTSSTYRSR</sequence>
<dbReference type="PANTHER" id="PTHR33680:SF1">
    <property type="entry name" value="OS05G0489500 PROTEIN"/>
    <property type="match status" value="1"/>
</dbReference>
<evidence type="ECO:0000259" key="6">
    <source>
        <dbReference type="PROSITE" id="PS50158"/>
    </source>
</evidence>
<dbReference type="AlphaFoldDB" id="B8LPJ7"/>
<dbReference type="InterPro" id="IPR010666">
    <property type="entry name" value="Znf_GRF"/>
</dbReference>